<dbReference type="eggNOG" id="COG0252">
    <property type="taxonomic scope" value="Bacteria"/>
</dbReference>
<evidence type="ECO:0000256" key="2">
    <source>
        <dbReference type="PIRSR" id="PIRSR001220-1"/>
    </source>
</evidence>
<dbReference type="SUPFAM" id="SSF53774">
    <property type="entry name" value="Glutaminase/Asparaginase"/>
    <property type="match status" value="1"/>
</dbReference>
<dbReference type="InterPro" id="IPR027473">
    <property type="entry name" value="L-asparaginase_C"/>
</dbReference>
<feature type="binding site" evidence="3">
    <location>
        <position position="56"/>
    </location>
    <ligand>
        <name>substrate</name>
    </ligand>
</feature>
<dbReference type="Proteomes" id="UP000183868">
    <property type="component" value="Chromosome"/>
</dbReference>
<comment type="similarity">
    <text evidence="1">Belongs to the asparaginase 1 family.</text>
</comment>
<feature type="active site" evidence="4">
    <location>
        <position position="87"/>
    </location>
</feature>
<dbReference type="FunFam" id="3.40.50.1170:FF:000001">
    <property type="entry name" value="L-asparaginase 2"/>
    <property type="match status" value="1"/>
</dbReference>
<dbReference type="PROSITE" id="PS00917">
    <property type="entry name" value="ASN_GLN_ASE_2"/>
    <property type="match status" value="1"/>
</dbReference>
<dbReference type="PROSITE" id="PS51732">
    <property type="entry name" value="ASN_GLN_ASE_3"/>
    <property type="match status" value="1"/>
</dbReference>
<dbReference type="PIRSF" id="PIRSF500176">
    <property type="entry name" value="L_ASNase"/>
    <property type="match status" value="1"/>
</dbReference>
<dbReference type="Gene3D" id="3.40.50.40">
    <property type="match status" value="1"/>
</dbReference>
<evidence type="ECO:0000256" key="3">
    <source>
        <dbReference type="PIRSR" id="PIRSR001220-2"/>
    </source>
</evidence>
<keyword evidence="9" id="KW-1185">Reference proteome</keyword>
<feature type="domain" description="Asparaginase/glutaminase C-terminal" evidence="6">
    <location>
        <begin position="208"/>
        <end position="321"/>
    </location>
</feature>
<evidence type="ECO:0000313" key="9">
    <source>
        <dbReference type="Proteomes" id="UP000004671"/>
    </source>
</evidence>
<dbReference type="InterPro" id="IPR037152">
    <property type="entry name" value="L-asparaginase_N_sf"/>
</dbReference>
<dbReference type="GO" id="GO:0004067">
    <property type="term" value="F:asparaginase activity"/>
    <property type="evidence" value="ECO:0007669"/>
    <property type="project" value="UniProtKB-UniRule"/>
</dbReference>
<dbReference type="Pfam" id="PF00710">
    <property type="entry name" value="Asparaginase"/>
    <property type="match status" value="1"/>
</dbReference>
<dbReference type="InterPro" id="IPR027475">
    <property type="entry name" value="Asparaginase/glutaminase_AS2"/>
</dbReference>
<dbReference type="KEGG" id="caby:Cabys_2887"/>
<reference evidence="8 9" key="1">
    <citation type="submission" date="2011-09" db="EMBL/GenBank/DDBJ databases">
        <title>The permanent draft genome of Caldithrix abyssi DSM 13497.</title>
        <authorList>
            <consortium name="US DOE Joint Genome Institute (JGI-PGF)"/>
            <person name="Lucas S."/>
            <person name="Han J."/>
            <person name="Lapidus A."/>
            <person name="Bruce D."/>
            <person name="Goodwin L."/>
            <person name="Pitluck S."/>
            <person name="Peters L."/>
            <person name="Kyrpides N."/>
            <person name="Mavromatis K."/>
            <person name="Ivanova N."/>
            <person name="Mikhailova N."/>
            <person name="Chertkov O."/>
            <person name="Detter J.C."/>
            <person name="Tapia R."/>
            <person name="Han C."/>
            <person name="Land M."/>
            <person name="Hauser L."/>
            <person name="Markowitz V."/>
            <person name="Cheng J.-F."/>
            <person name="Hugenholtz P."/>
            <person name="Woyke T."/>
            <person name="Wu D."/>
            <person name="Spring S."/>
            <person name="Brambilla E."/>
            <person name="Klenk H.-P."/>
            <person name="Eisen J.A."/>
        </authorList>
    </citation>
    <scope>NUCLEOTIDE SEQUENCE [LARGE SCALE GENOMIC DNA]</scope>
    <source>
        <strain evidence="8 9">DSM 13497</strain>
    </source>
</reference>
<accession>H1XXT3</accession>
<dbReference type="OrthoDB" id="9788068at2"/>
<dbReference type="PIRSF" id="PIRSF001220">
    <property type="entry name" value="L-ASNase_gatD"/>
    <property type="match status" value="1"/>
</dbReference>
<dbReference type="SFLD" id="SFLDS00057">
    <property type="entry name" value="Glutaminase/Asparaginase"/>
    <property type="match status" value="1"/>
</dbReference>
<dbReference type="InterPro" id="IPR036152">
    <property type="entry name" value="Asp/glu_Ase-like_sf"/>
</dbReference>
<feature type="active site" description="O-isoaspartyl threonine intermediate" evidence="2">
    <location>
        <position position="12"/>
    </location>
</feature>
<gene>
    <name evidence="7" type="ORF">Cabys_2887</name>
    <name evidence="8" type="ORF">Calab_0102</name>
</gene>
<dbReference type="PANTHER" id="PTHR11707">
    <property type="entry name" value="L-ASPARAGINASE"/>
    <property type="match status" value="1"/>
</dbReference>
<dbReference type="FunCoup" id="H1XXT3">
    <property type="interactions" value="319"/>
</dbReference>
<evidence type="ECO:0000313" key="10">
    <source>
        <dbReference type="Proteomes" id="UP000183868"/>
    </source>
</evidence>
<proteinExistence type="inferred from homology"/>
<dbReference type="EMBL" id="CP018099">
    <property type="protein sequence ID" value="APF19635.1"/>
    <property type="molecule type" value="Genomic_DNA"/>
</dbReference>
<dbReference type="STRING" id="880073.Cabys_2887"/>
<dbReference type="PRINTS" id="PR00139">
    <property type="entry name" value="ASNGLNASE"/>
</dbReference>
<dbReference type="EMBL" id="CM001402">
    <property type="protein sequence ID" value="EHO39756.1"/>
    <property type="molecule type" value="Genomic_DNA"/>
</dbReference>
<feature type="binding site" evidence="3">
    <location>
        <begin position="87"/>
        <end position="88"/>
    </location>
    <ligand>
        <name>substrate</name>
    </ligand>
</feature>
<dbReference type="PaxDb" id="880073-Calab_0102"/>
<dbReference type="AlphaFoldDB" id="H1XXT3"/>
<dbReference type="InterPro" id="IPR041725">
    <property type="entry name" value="L-asparaginase_I"/>
</dbReference>
<dbReference type="Gene3D" id="3.40.50.1170">
    <property type="entry name" value="L-asparaginase, N-terminal domain"/>
    <property type="match status" value="1"/>
</dbReference>
<evidence type="ECO:0000313" key="7">
    <source>
        <dbReference type="EMBL" id="APF19635.1"/>
    </source>
</evidence>
<sequence length="329" mass="36894">MKKILLIHTGGTFGMVPVEPDQTLAPARVQNHIINMVPEISRLAEIDVLTPFNKDSSNVGIEEWDLLSQLIYEHWDRYDGFVIIHGTDTMTYTASALSFSLRNLNKPVILTGSQRPLSQYRSDARLNLIDAVELSTMDLREVLIVFNQRIFRGNRTKKISVKSYHAFESPNFPPLGEIGVTIDIDHSRLLQSEGPVFHLPGFYPQAVVLTIQPSMSPGYFYSLFDQNIKALLLLGFGSGNLPFPEPDWLSFIKAAMKRDIPVFIGTQSIQGRVDLSLYECGRQALEAGAQSIGQMTVEAAYVKLLKILKLTSHPDAIVRMFNENWAGEI</sequence>
<dbReference type="InterPro" id="IPR040919">
    <property type="entry name" value="Asparaginase_C"/>
</dbReference>
<dbReference type="Pfam" id="PF17763">
    <property type="entry name" value="Asparaginase_C"/>
    <property type="match status" value="1"/>
</dbReference>
<reference evidence="7 10" key="2">
    <citation type="submission" date="2016-11" db="EMBL/GenBank/DDBJ databases">
        <title>Genomic analysis of Caldithrix abyssi and proposal of a novel bacterial phylum Caldithrichaeota.</title>
        <authorList>
            <person name="Kublanov I."/>
            <person name="Sigalova O."/>
            <person name="Gavrilov S."/>
            <person name="Lebedinsky A."/>
            <person name="Ivanova N."/>
            <person name="Daum C."/>
            <person name="Reddy T."/>
            <person name="Klenk H.P."/>
            <person name="Goker M."/>
            <person name="Reva O."/>
            <person name="Miroshnichenko M."/>
            <person name="Kyprides N."/>
            <person name="Woyke T."/>
            <person name="Gelfand M."/>
        </authorList>
    </citation>
    <scope>NUCLEOTIDE SEQUENCE [LARGE SCALE GENOMIC DNA]</scope>
    <source>
        <strain evidence="7 10">LF13</strain>
    </source>
</reference>
<dbReference type="InterPro" id="IPR006034">
    <property type="entry name" value="Asparaginase/glutaminase-like"/>
</dbReference>
<evidence type="ECO:0000256" key="4">
    <source>
        <dbReference type="PROSITE-ProRule" id="PRU10100"/>
    </source>
</evidence>
<dbReference type="RefSeq" id="WP_006926628.1">
    <property type="nucleotide sequence ID" value="NZ_CM001402.1"/>
</dbReference>
<dbReference type="CDD" id="cd08963">
    <property type="entry name" value="L-asparaginase_I"/>
    <property type="match status" value="1"/>
</dbReference>
<name>H1XXT3_CALAY</name>
<feature type="domain" description="L-asparaginase N-terminal" evidence="5">
    <location>
        <begin position="3"/>
        <end position="186"/>
    </location>
</feature>
<evidence type="ECO:0000259" key="5">
    <source>
        <dbReference type="Pfam" id="PF00710"/>
    </source>
</evidence>
<protein>
    <submittedName>
        <fullName evidence="7 8">L-asparaginase</fullName>
    </submittedName>
</protein>
<dbReference type="Proteomes" id="UP000004671">
    <property type="component" value="Chromosome"/>
</dbReference>
<dbReference type="SMART" id="SM00870">
    <property type="entry name" value="Asparaginase"/>
    <property type="match status" value="1"/>
</dbReference>
<dbReference type="PANTHER" id="PTHR11707:SF28">
    <property type="entry name" value="60 KDA LYSOPHOSPHOLIPASE"/>
    <property type="match status" value="1"/>
</dbReference>
<dbReference type="HOGENOM" id="CLU_019134_2_3_0"/>
<dbReference type="InterPro" id="IPR027474">
    <property type="entry name" value="L-asparaginase_N"/>
</dbReference>
<evidence type="ECO:0000259" key="6">
    <source>
        <dbReference type="Pfam" id="PF17763"/>
    </source>
</evidence>
<dbReference type="InParanoid" id="H1XXT3"/>
<organism evidence="8 9">
    <name type="scientific">Caldithrix abyssi DSM 13497</name>
    <dbReference type="NCBI Taxonomy" id="880073"/>
    <lineage>
        <taxon>Bacteria</taxon>
        <taxon>Pseudomonadati</taxon>
        <taxon>Calditrichota</taxon>
        <taxon>Calditrichia</taxon>
        <taxon>Calditrichales</taxon>
        <taxon>Calditrichaceae</taxon>
        <taxon>Caldithrix</taxon>
    </lineage>
</organism>
<evidence type="ECO:0000256" key="1">
    <source>
        <dbReference type="ARBA" id="ARBA00010518"/>
    </source>
</evidence>
<evidence type="ECO:0000313" key="8">
    <source>
        <dbReference type="EMBL" id="EHO39756.1"/>
    </source>
</evidence>